<protein>
    <submittedName>
        <fullName evidence="5">Predicted transcriptional regulator, ArsR family</fullName>
    </submittedName>
</protein>
<keyword evidence="2" id="KW-0238">DNA-binding</keyword>
<name>A0A1G9XH44_9BACL</name>
<gene>
    <name evidence="5" type="ORF">SAMN04488137_2769</name>
</gene>
<dbReference type="PANTHER" id="PTHR38600">
    <property type="entry name" value="TRANSCRIPTIONAL REGULATORY PROTEIN"/>
    <property type="match status" value="1"/>
</dbReference>
<dbReference type="OrthoDB" id="155998at2"/>
<dbReference type="STRING" id="459525.SAMN04488137_2769"/>
<sequence length="213" mass="24591">MAIANNTSTRSELIHLLKRYRKLTVTEMAGQLGITEMAVRRHLNTLERDRLIESTLVRQAMGRPLSVYQLSEAADEQFPRNYSGLTVEFMKDIQEIAGDETVHELFVRRENRLNEKYKKRMENKSFEEKVAELAAIQNEAGYMVEWEKTADGQFELKEFNCPIAKVANEYQQACSCELSLFQRMLGTEKVERTQCLAKGGTYCKYLISEDKNA</sequence>
<dbReference type="InterPro" id="IPR036388">
    <property type="entry name" value="WH-like_DNA-bd_sf"/>
</dbReference>
<evidence type="ECO:0000256" key="1">
    <source>
        <dbReference type="ARBA" id="ARBA00023015"/>
    </source>
</evidence>
<dbReference type="GO" id="GO:0003700">
    <property type="term" value="F:DNA-binding transcription factor activity"/>
    <property type="evidence" value="ECO:0007669"/>
    <property type="project" value="InterPro"/>
</dbReference>
<evidence type="ECO:0000259" key="4">
    <source>
        <dbReference type="PROSITE" id="PS51000"/>
    </source>
</evidence>
<dbReference type="SUPFAM" id="SSF46785">
    <property type="entry name" value="Winged helix' DNA-binding domain"/>
    <property type="match status" value="1"/>
</dbReference>
<dbReference type="Pfam" id="PF01022">
    <property type="entry name" value="HTH_5"/>
    <property type="match status" value="1"/>
</dbReference>
<evidence type="ECO:0000256" key="2">
    <source>
        <dbReference type="ARBA" id="ARBA00023125"/>
    </source>
</evidence>
<dbReference type="InterPro" id="IPR001034">
    <property type="entry name" value="DeoR_HTH"/>
</dbReference>
<dbReference type="PROSITE" id="PS51000">
    <property type="entry name" value="HTH_DEOR_2"/>
    <property type="match status" value="1"/>
</dbReference>
<keyword evidence="3" id="KW-0804">Transcription</keyword>
<dbReference type="RefSeq" id="WP_090235339.1">
    <property type="nucleotide sequence ID" value="NZ_FNHW01000001.1"/>
</dbReference>
<keyword evidence="6" id="KW-1185">Reference proteome</keyword>
<dbReference type="Proteomes" id="UP000199544">
    <property type="component" value="Unassembled WGS sequence"/>
</dbReference>
<dbReference type="CDD" id="cd00090">
    <property type="entry name" value="HTH_ARSR"/>
    <property type="match status" value="1"/>
</dbReference>
<evidence type="ECO:0000313" key="5">
    <source>
        <dbReference type="EMBL" id="SDM95575.1"/>
    </source>
</evidence>
<organism evidence="5 6">
    <name type="scientific">Fictibacillus solisalsi</name>
    <dbReference type="NCBI Taxonomy" id="459525"/>
    <lineage>
        <taxon>Bacteria</taxon>
        <taxon>Bacillati</taxon>
        <taxon>Bacillota</taxon>
        <taxon>Bacilli</taxon>
        <taxon>Bacillales</taxon>
        <taxon>Fictibacillaceae</taxon>
        <taxon>Fictibacillus</taxon>
    </lineage>
</organism>
<dbReference type="PANTHER" id="PTHR38600:SF2">
    <property type="entry name" value="SLL0088 PROTEIN"/>
    <property type="match status" value="1"/>
</dbReference>
<dbReference type="GO" id="GO:0003677">
    <property type="term" value="F:DNA binding"/>
    <property type="evidence" value="ECO:0007669"/>
    <property type="project" value="UniProtKB-KW"/>
</dbReference>
<keyword evidence="1" id="KW-0805">Transcription regulation</keyword>
<accession>A0A1G9XH44</accession>
<dbReference type="Gene3D" id="1.10.10.10">
    <property type="entry name" value="Winged helix-like DNA-binding domain superfamily/Winged helix DNA-binding domain"/>
    <property type="match status" value="1"/>
</dbReference>
<dbReference type="InterPro" id="IPR036390">
    <property type="entry name" value="WH_DNA-bd_sf"/>
</dbReference>
<evidence type="ECO:0000313" key="6">
    <source>
        <dbReference type="Proteomes" id="UP000199544"/>
    </source>
</evidence>
<reference evidence="6" key="1">
    <citation type="submission" date="2016-10" db="EMBL/GenBank/DDBJ databases">
        <authorList>
            <person name="Varghese N."/>
            <person name="Submissions S."/>
        </authorList>
    </citation>
    <scope>NUCLEOTIDE SEQUENCE [LARGE SCALE GENOMIC DNA]</scope>
    <source>
        <strain evidence="6">CGMCC 1.6854</strain>
    </source>
</reference>
<dbReference type="AlphaFoldDB" id="A0A1G9XH44"/>
<dbReference type="EMBL" id="FNHW01000001">
    <property type="protein sequence ID" value="SDM95575.1"/>
    <property type="molecule type" value="Genomic_DNA"/>
</dbReference>
<evidence type="ECO:0000256" key="3">
    <source>
        <dbReference type="ARBA" id="ARBA00023163"/>
    </source>
</evidence>
<proteinExistence type="predicted"/>
<dbReference type="InterPro" id="IPR011991">
    <property type="entry name" value="ArsR-like_HTH"/>
</dbReference>
<dbReference type="InterPro" id="IPR001845">
    <property type="entry name" value="HTH_ArsR_DNA-bd_dom"/>
</dbReference>
<feature type="domain" description="HTH deoR-type" evidence="4">
    <location>
        <begin position="6"/>
        <end position="65"/>
    </location>
</feature>